<keyword evidence="3" id="KW-0408">Iron</keyword>
<dbReference type="GO" id="GO:0046872">
    <property type="term" value="F:metal ion binding"/>
    <property type="evidence" value="ECO:0007669"/>
    <property type="project" value="UniProtKB-KW"/>
</dbReference>
<keyword evidence="2" id="KW-0732">Signal</keyword>
<evidence type="ECO:0000256" key="2">
    <source>
        <dbReference type="ARBA" id="ARBA00022729"/>
    </source>
</evidence>
<comment type="similarity">
    <text evidence="1">Belongs to the bacterial solute-binding protein 1 family.</text>
</comment>
<dbReference type="CDD" id="cd13542">
    <property type="entry name" value="PBP2_FutA1_ilke"/>
    <property type="match status" value="1"/>
</dbReference>
<evidence type="ECO:0000256" key="3">
    <source>
        <dbReference type="PIRSR" id="PIRSR002825-1"/>
    </source>
</evidence>
<accession>A0A285BV81</accession>
<sequence>MVSPNLSRFLIVVPFVFSLMIVQPAHANEVVVYSARIEQLIKPMFDAFTKETGIKVKYTTDNEGALLARLEAEGKNTPADMLITADVGNLWAAAQKGLLKPVESEVLERNIPAHLRDPGNAWFGLSIRARTLVYNTKKVDPAELSTYEGLADPKWSKRLCLRTSKKVYNQSLVAMMIAEHGEAETEKIVKGWVANLATDPLSDDTRALEFVAAGKCDVTLVNTYYFGRLMKNDSNLPLAIFWPNQNNSGVHVNISGAGVTRYARNEQAAIKLLEFLSSDKAQNLFADVNMEYPVNPKIPADPFVAGWGSFKQNPMNLIKAGELQTTAVKLMDRAGYR</sequence>
<dbReference type="EMBL" id="LT907782">
    <property type="protein sequence ID" value="SNX59120.1"/>
    <property type="molecule type" value="Genomic_DNA"/>
</dbReference>
<proteinExistence type="inferred from homology"/>
<dbReference type="Gene3D" id="3.40.190.10">
    <property type="entry name" value="Periplasmic binding protein-like II"/>
    <property type="match status" value="2"/>
</dbReference>
<evidence type="ECO:0000313" key="5">
    <source>
        <dbReference type="Proteomes" id="UP000242498"/>
    </source>
</evidence>
<dbReference type="InterPro" id="IPR006059">
    <property type="entry name" value="SBP"/>
</dbReference>
<feature type="binding site" evidence="3">
    <location>
        <position position="224"/>
    </location>
    <ligand>
        <name>Fe cation</name>
        <dbReference type="ChEBI" id="CHEBI:24875"/>
    </ligand>
</feature>
<dbReference type="PIRSF" id="PIRSF002825">
    <property type="entry name" value="CfbpA"/>
    <property type="match status" value="1"/>
</dbReference>
<reference evidence="4 5" key="1">
    <citation type="submission" date="2017-08" db="EMBL/GenBank/DDBJ databases">
        <authorList>
            <person name="de Groot N.N."/>
        </authorList>
    </citation>
    <scope>NUCLEOTIDE SEQUENCE [LARGE SCALE GENOMIC DNA]</scope>
    <source>
        <strain evidence="4 5">Nm15</strain>
    </source>
</reference>
<protein>
    <submittedName>
        <fullName evidence="4">Iron(III) transport system substrate-binding protein</fullName>
    </submittedName>
</protein>
<dbReference type="InterPro" id="IPR026045">
    <property type="entry name" value="Ferric-bd"/>
</dbReference>
<evidence type="ECO:0000256" key="1">
    <source>
        <dbReference type="ARBA" id="ARBA00008520"/>
    </source>
</evidence>
<gene>
    <name evidence="4" type="ORF">SAMN06296273_0563</name>
</gene>
<dbReference type="AlphaFoldDB" id="A0A285BV81"/>
<keyword evidence="3" id="KW-0479">Metal-binding</keyword>
<dbReference type="SUPFAM" id="SSF53850">
    <property type="entry name" value="Periplasmic binding protein-like II"/>
    <property type="match status" value="1"/>
</dbReference>
<organism evidence="4 5">
    <name type="scientific">Nitrosomonas ureae</name>
    <dbReference type="NCBI Taxonomy" id="44577"/>
    <lineage>
        <taxon>Bacteria</taxon>
        <taxon>Pseudomonadati</taxon>
        <taxon>Pseudomonadota</taxon>
        <taxon>Betaproteobacteria</taxon>
        <taxon>Nitrosomonadales</taxon>
        <taxon>Nitrosomonadaceae</taxon>
        <taxon>Nitrosomonas</taxon>
    </lineage>
</organism>
<dbReference type="GO" id="GO:0030288">
    <property type="term" value="C:outer membrane-bounded periplasmic space"/>
    <property type="evidence" value="ECO:0007669"/>
    <property type="project" value="TreeGrafter"/>
</dbReference>
<dbReference type="Proteomes" id="UP000242498">
    <property type="component" value="Chromosome I"/>
</dbReference>
<dbReference type="RefSeq" id="WP_172424070.1">
    <property type="nucleotide sequence ID" value="NZ_LT907782.1"/>
</dbReference>
<name>A0A285BV81_9PROT</name>
<feature type="binding site" evidence="3">
    <location>
        <position position="225"/>
    </location>
    <ligand>
        <name>Fe cation</name>
        <dbReference type="ChEBI" id="CHEBI:24875"/>
    </ligand>
</feature>
<dbReference type="PANTHER" id="PTHR30006">
    <property type="entry name" value="THIAMINE-BINDING PERIPLASMIC PROTEIN-RELATED"/>
    <property type="match status" value="1"/>
</dbReference>
<dbReference type="Pfam" id="PF13416">
    <property type="entry name" value="SBP_bac_8"/>
    <property type="match status" value="1"/>
</dbReference>
<dbReference type="PANTHER" id="PTHR30006:SF15">
    <property type="entry name" value="IRON-UTILIZATION PERIPLASMIC PROTEIN"/>
    <property type="match status" value="1"/>
</dbReference>
<evidence type="ECO:0000313" key="4">
    <source>
        <dbReference type="EMBL" id="SNX59120.1"/>
    </source>
</evidence>